<organism evidence="1 2">
    <name type="scientific">Anaerocolumna jejuensis DSM 15929</name>
    <dbReference type="NCBI Taxonomy" id="1121322"/>
    <lineage>
        <taxon>Bacteria</taxon>
        <taxon>Bacillati</taxon>
        <taxon>Bacillota</taxon>
        <taxon>Clostridia</taxon>
        <taxon>Lachnospirales</taxon>
        <taxon>Lachnospiraceae</taxon>
        <taxon>Anaerocolumna</taxon>
    </lineage>
</organism>
<dbReference type="OrthoDB" id="705691at2"/>
<dbReference type="Proteomes" id="UP000184386">
    <property type="component" value="Unassembled WGS sequence"/>
</dbReference>
<proteinExistence type="predicted"/>
<dbReference type="AlphaFoldDB" id="A0A1M6PXP7"/>
<evidence type="ECO:0000313" key="1">
    <source>
        <dbReference type="EMBL" id="SHK12636.1"/>
    </source>
</evidence>
<accession>A0A1M6PXP7</accession>
<keyword evidence="2" id="KW-1185">Reference proteome</keyword>
<reference evidence="1 2" key="1">
    <citation type="submission" date="2016-11" db="EMBL/GenBank/DDBJ databases">
        <authorList>
            <person name="Jaros S."/>
            <person name="Januszkiewicz K."/>
            <person name="Wedrychowicz H."/>
        </authorList>
    </citation>
    <scope>NUCLEOTIDE SEQUENCE [LARGE SCALE GENOMIC DNA]</scope>
    <source>
        <strain evidence="1 2">DSM 15929</strain>
    </source>
</reference>
<dbReference type="STRING" id="1121322.SAMN02745136_01779"/>
<dbReference type="EMBL" id="FRAC01000009">
    <property type="protein sequence ID" value="SHK12636.1"/>
    <property type="molecule type" value="Genomic_DNA"/>
</dbReference>
<evidence type="ECO:0000313" key="2">
    <source>
        <dbReference type="Proteomes" id="UP000184386"/>
    </source>
</evidence>
<protein>
    <submittedName>
        <fullName evidence="1">Uncharacterized protein</fullName>
    </submittedName>
</protein>
<name>A0A1M6PXP7_9FIRM</name>
<sequence length="368" mass="42971">MQELKKSNNKYCVNYVNGIITISANQSISVSSVFWDNERANLLIAVKLYSSDYRKNLDYIILDHTMKIVDVFTETEGVIPSFLMAPDKTVWVRLSSTNTDKIRESILPLENRKRIQSEKLLTEFVDNFSVWYRQEVIYFSKDIFNKEKKDKIGQYIFDKSNLFKSRKIYNIPLPSQTKVMSKDDKLQLINSKYPKILHREMLLDGVISRQREFSLGIEYNHLYPIKLSFDGDSIFYVASNNQMFEITINEMGCVVKTNLLIQLNDVEDIFYNIWEPTLLNEAYVVRFNFKDGDGYIVIKQGEAIECWIKQNGASAYRDVLSKRLIELESESLMLTNIQKMSNFKCALVYSKVSIESLDENIKIHIFDV</sequence>
<dbReference type="RefSeq" id="WP_073274918.1">
    <property type="nucleotide sequence ID" value="NZ_FRAC01000009.1"/>
</dbReference>
<gene>
    <name evidence="1" type="ORF">SAMN02745136_01779</name>
</gene>